<reference evidence="10" key="1">
    <citation type="journal article" date="2020" name="MBio">
        <title>Horizontal gene transfer to a defensive symbiont with a reduced genome amongst a multipartite beetle microbiome.</title>
        <authorList>
            <person name="Waterworth S.C."/>
            <person name="Florez L.V."/>
            <person name="Rees E.R."/>
            <person name="Hertweck C."/>
            <person name="Kaltenpoth M."/>
            <person name="Kwan J.C."/>
        </authorList>
    </citation>
    <scope>NUCLEOTIDE SEQUENCE [LARGE SCALE GENOMIC DNA]</scope>
</reference>
<feature type="transmembrane region" description="Helical" evidence="8">
    <location>
        <begin position="209"/>
        <end position="235"/>
    </location>
</feature>
<feature type="transmembrane region" description="Helical" evidence="8">
    <location>
        <begin position="256"/>
        <end position="280"/>
    </location>
</feature>
<dbReference type="GO" id="GO:0005886">
    <property type="term" value="C:plasma membrane"/>
    <property type="evidence" value="ECO:0007669"/>
    <property type="project" value="UniProtKB-SubCell"/>
</dbReference>
<evidence type="ECO:0000256" key="8">
    <source>
        <dbReference type="SAM" id="Phobius"/>
    </source>
</evidence>
<comment type="similarity">
    <text evidence="2">Belongs to the binding-protein-dependent transport system permease family. FecCD subfamily.</text>
</comment>
<dbReference type="FunFam" id="1.10.3470.10:FF:000001">
    <property type="entry name" value="Vitamin B12 ABC transporter permease BtuC"/>
    <property type="match status" value="1"/>
</dbReference>
<dbReference type="GO" id="GO:0033214">
    <property type="term" value="P:siderophore-iron import into cell"/>
    <property type="evidence" value="ECO:0007669"/>
    <property type="project" value="TreeGrafter"/>
</dbReference>
<sequence length="355" mass="35987">MNAALADQLRRERRRRRLLAMGALLLLAALALASVCLGARGIAPIDVLRMLCAPLLPAHWSAGVDPAQRAVLLELRLPRTVMALVAGAGLALSGAAMQGITRNPLVSPYTVGISPAAAFGASLAILAGAGGSVLGAYFTVAAAFACAVACAAMVLAFAALRGVTATMLVLGGVGLTYLFGALTASVQFIASEQQLAAIVQWSFGSLNGITWHEVAIAGAVVLACAPVLLAHAWALNAFAAGGDETAAALGFAVRRVRAVVTVAAVMATAAIVSFTGVIGFVGLVAPHIARLLAGGDHRRLLPFAAATGASLVLAADMAGRLLFAPVIIPVGIVVAYIGVPLFLHLLLSSRNRGEL</sequence>
<dbReference type="AlphaFoldDB" id="A0A7V8FVP9"/>
<feature type="transmembrane region" description="Helical" evidence="8">
    <location>
        <begin position="109"/>
        <end position="130"/>
    </location>
</feature>
<evidence type="ECO:0000256" key="1">
    <source>
        <dbReference type="ARBA" id="ARBA00004651"/>
    </source>
</evidence>
<gene>
    <name evidence="9" type="primary">hmuU_2</name>
    <name evidence="9" type="ORF">GAK35_02666</name>
</gene>
<evidence type="ECO:0000256" key="7">
    <source>
        <dbReference type="ARBA" id="ARBA00023136"/>
    </source>
</evidence>
<evidence type="ECO:0000256" key="5">
    <source>
        <dbReference type="ARBA" id="ARBA00022692"/>
    </source>
</evidence>
<evidence type="ECO:0000256" key="3">
    <source>
        <dbReference type="ARBA" id="ARBA00022448"/>
    </source>
</evidence>
<accession>A0A7V8FVP9</accession>
<keyword evidence="6 8" id="KW-1133">Transmembrane helix</keyword>
<dbReference type="InterPro" id="IPR000522">
    <property type="entry name" value="ABC_transptr_permease_BtuC"/>
</dbReference>
<dbReference type="Proteomes" id="UP000462435">
    <property type="component" value="Unassembled WGS sequence"/>
</dbReference>
<evidence type="ECO:0000313" key="9">
    <source>
        <dbReference type="EMBL" id="KAF1042552.1"/>
    </source>
</evidence>
<feature type="transmembrane region" description="Helical" evidence="8">
    <location>
        <begin position="80"/>
        <end position="97"/>
    </location>
</feature>
<dbReference type="PANTHER" id="PTHR30472:SF25">
    <property type="entry name" value="ABC TRANSPORTER PERMEASE PROTEIN MJ0876-RELATED"/>
    <property type="match status" value="1"/>
</dbReference>
<comment type="subcellular location">
    <subcellularLocation>
        <location evidence="1">Cell membrane</location>
        <topology evidence="1">Multi-pass membrane protein</topology>
    </subcellularLocation>
</comment>
<keyword evidence="3" id="KW-0813">Transport</keyword>
<dbReference type="CDD" id="cd06550">
    <property type="entry name" value="TM_ABC_iron-siderophores_like"/>
    <property type="match status" value="1"/>
</dbReference>
<proteinExistence type="inferred from homology"/>
<organism evidence="9 10">
    <name type="scientific">Herbaspirillum frisingense</name>
    <dbReference type="NCBI Taxonomy" id="92645"/>
    <lineage>
        <taxon>Bacteria</taxon>
        <taxon>Pseudomonadati</taxon>
        <taxon>Pseudomonadota</taxon>
        <taxon>Betaproteobacteria</taxon>
        <taxon>Burkholderiales</taxon>
        <taxon>Oxalobacteraceae</taxon>
        <taxon>Herbaspirillum</taxon>
    </lineage>
</organism>
<dbReference type="GO" id="GO:0022857">
    <property type="term" value="F:transmembrane transporter activity"/>
    <property type="evidence" value="ECO:0007669"/>
    <property type="project" value="InterPro"/>
</dbReference>
<evidence type="ECO:0000256" key="2">
    <source>
        <dbReference type="ARBA" id="ARBA00007935"/>
    </source>
</evidence>
<dbReference type="SUPFAM" id="SSF81345">
    <property type="entry name" value="ABC transporter involved in vitamin B12 uptake, BtuC"/>
    <property type="match status" value="1"/>
</dbReference>
<keyword evidence="4" id="KW-1003">Cell membrane</keyword>
<dbReference type="PANTHER" id="PTHR30472">
    <property type="entry name" value="FERRIC ENTEROBACTIN TRANSPORT SYSTEM PERMEASE PROTEIN"/>
    <property type="match status" value="1"/>
</dbReference>
<evidence type="ECO:0000256" key="6">
    <source>
        <dbReference type="ARBA" id="ARBA00022989"/>
    </source>
</evidence>
<dbReference type="Gene3D" id="1.10.3470.10">
    <property type="entry name" value="ABC transporter involved in vitamin B12 uptake, BtuC"/>
    <property type="match status" value="1"/>
</dbReference>
<keyword evidence="7 8" id="KW-0472">Membrane</keyword>
<comment type="caution">
    <text evidence="9">The sequence shown here is derived from an EMBL/GenBank/DDBJ whole genome shotgun (WGS) entry which is preliminary data.</text>
</comment>
<dbReference type="InterPro" id="IPR037294">
    <property type="entry name" value="ABC_BtuC-like"/>
</dbReference>
<feature type="transmembrane region" description="Helical" evidence="8">
    <location>
        <begin position="167"/>
        <end position="189"/>
    </location>
</feature>
<evidence type="ECO:0000313" key="10">
    <source>
        <dbReference type="Proteomes" id="UP000462435"/>
    </source>
</evidence>
<name>A0A7V8FVP9_9BURK</name>
<dbReference type="Pfam" id="PF01032">
    <property type="entry name" value="FecCD"/>
    <property type="match status" value="1"/>
</dbReference>
<evidence type="ECO:0000256" key="4">
    <source>
        <dbReference type="ARBA" id="ARBA00022475"/>
    </source>
</evidence>
<protein>
    <submittedName>
        <fullName evidence="9">Hemin transport system permease protein HmuU</fullName>
    </submittedName>
</protein>
<dbReference type="EMBL" id="WNDX01000080">
    <property type="protein sequence ID" value="KAF1042552.1"/>
    <property type="molecule type" value="Genomic_DNA"/>
</dbReference>
<keyword evidence="5 8" id="KW-0812">Transmembrane</keyword>
<feature type="transmembrane region" description="Helical" evidence="8">
    <location>
        <begin position="326"/>
        <end position="347"/>
    </location>
</feature>
<feature type="transmembrane region" description="Helical" evidence="8">
    <location>
        <begin position="136"/>
        <end position="160"/>
    </location>
</feature>